<gene>
    <name evidence="2" type="ORF">B0F90DRAFT_442511</name>
</gene>
<keyword evidence="3" id="KW-1185">Reference proteome</keyword>
<evidence type="ECO:0000313" key="2">
    <source>
        <dbReference type="EMBL" id="KAI0290945.1"/>
    </source>
</evidence>
<keyword evidence="1" id="KW-0812">Transmembrane</keyword>
<dbReference type="EMBL" id="WTXG01000188">
    <property type="protein sequence ID" value="KAI0290945.1"/>
    <property type="molecule type" value="Genomic_DNA"/>
</dbReference>
<evidence type="ECO:0000256" key="1">
    <source>
        <dbReference type="SAM" id="Phobius"/>
    </source>
</evidence>
<feature type="transmembrane region" description="Helical" evidence="1">
    <location>
        <begin position="91"/>
        <end position="108"/>
    </location>
</feature>
<evidence type="ECO:0000313" key="3">
    <source>
        <dbReference type="Proteomes" id="UP001203297"/>
    </source>
</evidence>
<proteinExistence type="predicted"/>
<keyword evidence="1" id="KW-1133">Transmembrane helix</keyword>
<protein>
    <submittedName>
        <fullName evidence="2">Uncharacterized protein</fullName>
    </submittedName>
</protein>
<sequence>MDSVLDDAHLVACSTSCIISSSPSSPSHLLSCLMPPAPLSFSIPHNNFILSLNTRTLCYHGTLFYSTTFLLMSLRTTVFFIISFALPAHPWLLVFLCMPPYLHCFVYIHEIYYRGHHMTFSIDHHLTSLSYPQVCKTDLPLHSSRTV</sequence>
<accession>A0AAD4LUN5</accession>
<comment type="caution">
    <text evidence="2">The sequence shown here is derived from an EMBL/GenBank/DDBJ whole genome shotgun (WGS) entry which is preliminary data.</text>
</comment>
<name>A0AAD4LUN5_9AGAM</name>
<organism evidence="2 3">
    <name type="scientific">Multifurca ochricompacta</name>
    <dbReference type="NCBI Taxonomy" id="376703"/>
    <lineage>
        <taxon>Eukaryota</taxon>
        <taxon>Fungi</taxon>
        <taxon>Dikarya</taxon>
        <taxon>Basidiomycota</taxon>
        <taxon>Agaricomycotina</taxon>
        <taxon>Agaricomycetes</taxon>
        <taxon>Russulales</taxon>
        <taxon>Russulaceae</taxon>
        <taxon>Multifurca</taxon>
    </lineage>
</organism>
<dbReference type="AlphaFoldDB" id="A0AAD4LUN5"/>
<keyword evidence="1" id="KW-0472">Membrane</keyword>
<dbReference type="Proteomes" id="UP001203297">
    <property type="component" value="Unassembled WGS sequence"/>
</dbReference>
<reference evidence="2" key="1">
    <citation type="journal article" date="2022" name="New Phytol.">
        <title>Evolutionary transition to the ectomycorrhizal habit in the genomes of a hyperdiverse lineage of mushroom-forming fungi.</title>
        <authorList>
            <person name="Looney B."/>
            <person name="Miyauchi S."/>
            <person name="Morin E."/>
            <person name="Drula E."/>
            <person name="Courty P.E."/>
            <person name="Kohler A."/>
            <person name="Kuo A."/>
            <person name="LaButti K."/>
            <person name="Pangilinan J."/>
            <person name="Lipzen A."/>
            <person name="Riley R."/>
            <person name="Andreopoulos W."/>
            <person name="He G."/>
            <person name="Johnson J."/>
            <person name="Nolan M."/>
            <person name="Tritt A."/>
            <person name="Barry K.W."/>
            <person name="Grigoriev I.V."/>
            <person name="Nagy L.G."/>
            <person name="Hibbett D."/>
            <person name="Henrissat B."/>
            <person name="Matheny P.B."/>
            <person name="Labbe J."/>
            <person name="Martin F.M."/>
        </authorList>
    </citation>
    <scope>NUCLEOTIDE SEQUENCE</scope>
    <source>
        <strain evidence="2">BPL690</strain>
    </source>
</reference>
<feature type="transmembrane region" description="Helical" evidence="1">
    <location>
        <begin position="63"/>
        <end position="85"/>
    </location>
</feature>